<evidence type="ECO:0000313" key="5">
    <source>
        <dbReference type="Proteomes" id="UP000549394"/>
    </source>
</evidence>
<dbReference type="Pfam" id="PF05918">
    <property type="entry name" value="API5"/>
    <property type="match status" value="1"/>
</dbReference>
<dbReference type="GO" id="GO:0005634">
    <property type="term" value="C:nucleus"/>
    <property type="evidence" value="ECO:0007669"/>
    <property type="project" value="TreeGrafter"/>
</dbReference>
<evidence type="ECO:0000313" key="4">
    <source>
        <dbReference type="EMBL" id="CAD5115680.1"/>
    </source>
</evidence>
<dbReference type="EMBL" id="CAJFCJ010000006">
    <property type="protein sequence ID" value="CAD5115680.1"/>
    <property type="molecule type" value="Genomic_DNA"/>
</dbReference>
<dbReference type="PANTHER" id="PTHR12758">
    <property type="entry name" value="APOPTOSIS INHIBITOR 5-RELATED"/>
    <property type="match status" value="1"/>
</dbReference>
<reference evidence="4 5" key="1">
    <citation type="submission" date="2020-08" db="EMBL/GenBank/DDBJ databases">
        <authorList>
            <person name="Hejnol A."/>
        </authorList>
    </citation>
    <scope>NUCLEOTIDE SEQUENCE [LARGE SCALE GENOMIC DNA]</scope>
</reference>
<dbReference type="GO" id="GO:0006915">
    <property type="term" value="P:apoptotic process"/>
    <property type="evidence" value="ECO:0007669"/>
    <property type="project" value="UniProtKB-KW"/>
</dbReference>
<sequence>MAQDDNLADEVGTKFLGNPISIEDIYEANNVLEKDAGSNNEENNKLMNQLITTIYKGNNKQKSLAIQLIIRHLKKFPVLRSEAFNAILEATNKSSNDPLLLKIARSSLVQSSKFSESIADLVSTIITDFVVRVNVSDKTLWIQPLTESFNQHPKVTLEAIFTVIDPKLDASVPSQFINLILNDFRKKSETEKWTKDIETFFVQELVNVLPNCDKKDLEILIPSLCQRIRVVDRPVKVKLLEKFIEKSALTVPFEPTKENYQWLAFVLKQSLLICSTGVPSTQLVEYTCLNVIDHISNFQIDDSDLQLELLTSLALLCRYSGTLENISEILQSMYNGLLLYLPLPEDNNLENLEDHSNLQLDVVESYLFAFHKLASQQVEFLMDGEKVKDFRKRLQFAAHCARNHLKVLTSSKKAETEMDEDQKHWRATAIKTVKNIDVLVRDLMHVPPSYKSNCQLSSESSYIGTTKRQFVSDSDDSSPKKKAKSNQSIYTPPTGKFSERAGTFQHQNRGRGRGFRGQRGQRFRGGQGRRFNRGGFKNVY</sequence>
<evidence type="ECO:0000256" key="2">
    <source>
        <dbReference type="ARBA" id="ARBA00022703"/>
    </source>
</evidence>
<feature type="region of interest" description="Disordered" evidence="3">
    <location>
        <begin position="468"/>
        <end position="540"/>
    </location>
</feature>
<accession>A0A7I8VHL4</accession>
<gene>
    <name evidence="4" type="ORF">DGYR_LOCUS4394</name>
</gene>
<proteinExistence type="inferred from homology"/>
<dbReference type="GO" id="GO:0003723">
    <property type="term" value="F:RNA binding"/>
    <property type="evidence" value="ECO:0007669"/>
    <property type="project" value="TreeGrafter"/>
</dbReference>
<name>A0A7I8VHL4_9ANNE</name>
<comment type="caution">
    <text evidence="4">The sequence shown here is derived from an EMBL/GenBank/DDBJ whole genome shotgun (WGS) entry which is preliminary data.</text>
</comment>
<organism evidence="4 5">
    <name type="scientific">Dimorphilus gyrociliatus</name>
    <dbReference type="NCBI Taxonomy" id="2664684"/>
    <lineage>
        <taxon>Eukaryota</taxon>
        <taxon>Metazoa</taxon>
        <taxon>Spiralia</taxon>
        <taxon>Lophotrochozoa</taxon>
        <taxon>Annelida</taxon>
        <taxon>Polychaeta</taxon>
        <taxon>Polychaeta incertae sedis</taxon>
        <taxon>Dinophilidae</taxon>
        <taxon>Dimorphilus</taxon>
    </lineage>
</organism>
<dbReference type="GO" id="GO:0043066">
    <property type="term" value="P:negative regulation of apoptotic process"/>
    <property type="evidence" value="ECO:0007669"/>
    <property type="project" value="TreeGrafter"/>
</dbReference>
<dbReference type="AlphaFoldDB" id="A0A7I8VHL4"/>
<comment type="similarity">
    <text evidence="1">Belongs to the API5 family.</text>
</comment>
<evidence type="ECO:0000256" key="1">
    <source>
        <dbReference type="ARBA" id="ARBA00009515"/>
    </source>
</evidence>
<keyword evidence="5" id="KW-1185">Reference proteome</keyword>
<protein>
    <submittedName>
        <fullName evidence="4">DgyrCDS4633</fullName>
    </submittedName>
</protein>
<keyword evidence="2" id="KW-0053">Apoptosis</keyword>
<dbReference type="PANTHER" id="PTHR12758:SF19">
    <property type="entry name" value="APOPTOSIS INHIBITOR 5"/>
    <property type="match status" value="1"/>
</dbReference>
<dbReference type="SUPFAM" id="SSF48371">
    <property type="entry name" value="ARM repeat"/>
    <property type="match status" value="1"/>
</dbReference>
<dbReference type="InterPro" id="IPR008383">
    <property type="entry name" value="API5"/>
</dbReference>
<feature type="compositionally biased region" description="Basic residues" evidence="3">
    <location>
        <begin position="508"/>
        <end position="522"/>
    </location>
</feature>
<evidence type="ECO:0000256" key="3">
    <source>
        <dbReference type="SAM" id="MobiDB-lite"/>
    </source>
</evidence>
<dbReference type="Proteomes" id="UP000549394">
    <property type="component" value="Unassembled WGS sequence"/>
</dbReference>
<dbReference type="InterPro" id="IPR016024">
    <property type="entry name" value="ARM-type_fold"/>
</dbReference>
<dbReference type="OrthoDB" id="19224at2759"/>